<evidence type="ECO:0000256" key="1">
    <source>
        <dbReference type="ARBA" id="ARBA00022670"/>
    </source>
</evidence>
<dbReference type="Pfam" id="PF23368">
    <property type="entry name" value="DUF7092"/>
    <property type="match status" value="1"/>
</dbReference>
<dbReference type="PATRIC" id="fig|1286631.3.peg.1766"/>
<evidence type="ECO:0000256" key="4">
    <source>
        <dbReference type="ARBA" id="ARBA00022833"/>
    </source>
</evidence>
<organism evidence="10 11">
    <name type="scientific">Sphaerotilus natans subsp. natans DSM 6575</name>
    <dbReference type="NCBI Taxonomy" id="1286631"/>
    <lineage>
        <taxon>Bacteria</taxon>
        <taxon>Pseudomonadati</taxon>
        <taxon>Pseudomonadota</taxon>
        <taxon>Betaproteobacteria</taxon>
        <taxon>Burkholderiales</taxon>
        <taxon>Sphaerotilaceae</taxon>
        <taxon>Sphaerotilus</taxon>
    </lineage>
</organism>
<gene>
    <name evidence="10" type="ORF">X805_17960</name>
</gene>
<dbReference type="InterPro" id="IPR001915">
    <property type="entry name" value="Peptidase_M48"/>
</dbReference>
<dbReference type="Gene3D" id="3.30.2010.10">
    <property type="entry name" value="Metalloproteases ('zincins'), catalytic domain"/>
    <property type="match status" value="1"/>
</dbReference>
<dbReference type="Proteomes" id="UP000026714">
    <property type="component" value="Unassembled WGS sequence"/>
</dbReference>
<dbReference type="RefSeq" id="WP_051631823.1">
    <property type="nucleotide sequence ID" value="NZ_AZRA01000047.1"/>
</dbReference>
<dbReference type="AlphaFoldDB" id="A0A059KMA9"/>
<proteinExistence type="inferred from homology"/>
<evidence type="ECO:0000313" key="11">
    <source>
        <dbReference type="Proteomes" id="UP000026714"/>
    </source>
</evidence>
<keyword evidence="3 6" id="KW-0378">Hydrolase</keyword>
<evidence type="ECO:0000256" key="5">
    <source>
        <dbReference type="ARBA" id="ARBA00023049"/>
    </source>
</evidence>
<dbReference type="GO" id="GO:0046872">
    <property type="term" value="F:metal ion binding"/>
    <property type="evidence" value="ECO:0007669"/>
    <property type="project" value="UniProtKB-KW"/>
</dbReference>
<feature type="domain" description="DUF7092" evidence="9">
    <location>
        <begin position="13"/>
        <end position="90"/>
    </location>
</feature>
<dbReference type="Pfam" id="PF01435">
    <property type="entry name" value="Peptidase_M48"/>
    <property type="match status" value="1"/>
</dbReference>
<evidence type="ECO:0000256" key="7">
    <source>
        <dbReference type="SAM" id="Phobius"/>
    </source>
</evidence>
<dbReference type="EMBL" id="AZRA01000047">
    <property type="protein sequence ID" value="KDB52576.1"/>
    <property type="molecule type" value="Genomic_DNA"/>
</dbReference>
<dbReference type="GO" id="GO:0016020">
    <property type="term" value="C:membrane"/>
    <property type="evidence" value="ECO:0007669"/>
    <property type="project" value="TreeGrafter"/>
</dbReference>
<dbReference type="CDD" id="cd07332">
    <property type="entry name" value="M48C_Oma1_like"/>
    <property type="match status" value="1"/>
</dbReference>
<comment type="cofactor">
    <cofactor evidence="6">
        <name>Zn(2+)</name>
        <dbReference type="ChEBI" id="CHEBI:29105"/>
    </cofactor>
    <text evidence="6">Binds 1 zinc ion per subunit.</text>
</comment>
<evidence type="ECO:0000256" key="6">
    <source>
        <dbReference type="RuleBase" id="RU003983"/>
    </source>
</evidence>
<evidence type="ECO:0000313" key="10">
    <source>
        <dbReference type="EMBL" id="KDB52576.1"/>
    </source>
</evidence>
<dbReference type="PANTHER" id="PTHR22726:SF1">
    <property type="entry name" value="METALLOENDOPEPTIDASE OMA1, MITOCHONDRIAL"/>
    <property type="match status" value="1"/>
</dbReference>
<dbReference type="GO" id="GO:0051603">
    <property type="term" value="P:proteolysis involved in protein catabolic process"/>
    <property type="evidence" value="ECO:0007669"/>
    <property type="project" value="TreeGrafter"/>
</dbReference>
<keyword evidence="5 6" id="KW-0482">Metalloprotease</keyword>
<comment type="similarity">
    <text evidence="6">Belongs to the peptidase M48 family.</text>
</comment>
<dbReference type="PANTHER" id="PTHR22726">
    <property type="entry name" value="METALLOENDOPEPTIDASE OMA1"/>
    <property type="match status" value="1"/>
</dbReference>
<keyword evidence="7" id="KW-0812">Transmembrane</keyword>
<evidence type="ECO:0000256" key="3">
    <source>
        <dbReference type="ARBA" id="ARBA00022801"/>
    </source>
</evidence>
<keyword evidence="7" id="KW-1133">Transmembrane helix</keyword>
<evidence type="ECO:0000256" key="2">
    <source>
        <dbReference type="ARBA" id="ARBA00022723"/>
    </source>
</evidence>
<evidence type="ECO:0000259" key="8">
    <source>
        <dbReference type="Pfam" id="PF01435"/>
    </source>
</evidence>
<keyword evidence="2" id="KW-0479">Metal-binding</keyword>
<dbReference type="GO" id="GO:0004222">
    <property type="term" value="F:metalloendopeptidase activity"/>
    <property type="evidence" value="ECO:0007669"/>
    <property type="project" value="InterPro"/>
</dbReference>
<evidence type="ECO:0000259" key="9">
    <source>
        <dbReference type="Pfam" id="PF23368"/>
    </source>
</evidence>
<sequence length="360" mass="38460">MSPSERPLAAPVAHFDGRSAAARAVRLVLVPAPDGLRLRILDSSSGQLVAEHAADRLDWPEHQRHGPRLLHLPDGGQLHCHQGAVWDRWALQRPGGRPWVERLQQSWRATALALLACVLALGLIHALGLPLLARGVLVLVPASVDASIGQATLAEIEQHWCEPSHLPDTTAQRLGEALARAQQQRADQGGPAPVPVQVRLCRSREQAELGPNALALPGGTILVTDALVELLHDREDVLLGVLAHEAGHVRHRHGMRLLVQATLLGAAGSVLFGDFGSLVGQIPLLLGQLAYSREAEREADDEAIVLLRAAGLSPAVMVTLFERLAGPDGTGRDNAPPIALASHPADAERIARFQQAAEAR</sequence>
<feature type="domain" description="Peptidase M48" evidence="8">
    <location>
        <begin position="203"/>
        <end position="355"/>
    </location>
</feature>
<accession>A0A059KMA9</accession>
<keyword evidence="1 6" id="KW-0645">Protease</keyword>
<dbReference type="STRING" id="34103.SAMN05421778_104194"/>
<keyword evidence="11" id="KW-1185">Reference proteome</keyword>
<comment type="caution">
    <text evidence="10">The sequence shown here is derived from an EMBL/GenBank/DDBJ whole genome shotgun (WGS) entry which is preliminary data.</text>
</comment>
<dbReference type="InterPro" id="IPR051156">
    <property type="entry name" value="Mito/Outer_Membr_Metalloprot"/>
</dbReference>
<keyword evidence="4 6" id="KW-0862">Zinc</keyword>
<keyword evidence="7" id="KW-0472">Membrane</keyword>
<dbReference type="InterPro" id="IPR055518">
    <property type="entry name" value="DUF7092"/>
</dbReference>
<protein>
    <submittedName>
        <fullName evidence="10">Uncharacterized protein</fullName>
    </submittedName>
</protein>
<reference evidence="10 11" key="1">
    <citation type="journal article" date="2014" name="FEMS Microbiol. Ecol.">
        <title>Sphaerotilus natans encrusted with nanoball-shaped Fe(III) oxide minerals formed by nitrate-reducing mixotrophic Fe(II) oxidation.</title>
        <authorList>
            <person name="Park S."/>
            <person name="Kim D.H."/>
            <person name="Lee J.H."/>
            <person name="Hur H.G."/>
        </authorList>
    </citation>
    <scope>NUCLEOTIDE SEQUENCE [LARGE SCALE GENOMIC DNA]</scope>
    <source>
        <strain evidence="10 11">DSM 6575</strain>
    </source>
</reference>
<name>A0A059KMA9_9BURK</name>
<feature type="transmembrane region" description="Helical" evidence="7">
    <location>
        <begin position="111"/>
        <end position="133"/>
    </location>
</feature>
<dbReference type="eggNOG" id="COG0501">
    <property type="taxonomic scope" value="Bacteria"/>
</dbReference>